<dbReference type="Gene3D" id="3.90.550.10">
    <property type="entry name" value="Spore Coat Polysaccharide Biosynthesis Protein SpsA, Chain A"/>
    <property type="match status" value="1"/>
</dbReference>
<evidence type="ECO:0000256" key="2">
    <source>
        <dbReference type="ARBA" id="ARBA00022676"/>
    </source>
</evidence>
<evidence type="ECO:0000259" key="6">
    <source>
        <dbReference type="Pfam" id="PF00535"/>
    </source>
</evidence>
<dbReference type="CDD" id="cd06423">
    <property type="entry name" value="CESA_like"/>
    <property type="match status" value="1"/>
</dbReference>
<evidence type="ECO:0000256" key="5">
    <source>
        <dbReference type="SAM" id="Phobius"/>
    </source>
</evidence>
<evidence type="ECO:0000313" key="8">
    <source>
        <dbReference type="Proteomes" id="UP000663801"/>
    </source>
</evidence>
<dbReference type="Pfam" id="PF00535">
    <property type="entry name" value="Glycos_transf_2"/>
    <property type="match status" value="1"/>
</dbReference>
<feature type="domain" description="Glycosyltransferase 2-like" evidence="6">
    <location>
        <begin position="103"/>
        <end position="230"/>
    </location>
</feature>
<feature type="compositionally biased region" description="Low complexity" evidence="4">
    <location>
        <begin position="54"/>
        <end position="73"/>
    </location>
</feature>
<evidence type="ECO:0000256" key="3">
    <source>
        <dbReference type="ARBA" id="ARBA00022679"/>
    </source>
</evidence>
<dbReference type="InterPro" id="IPR001173">
    <property type="entry name" value="Glyco_trans_2-like"/>
</dbReference>
<dbReference type="Proteomes" id="UP000663801">
    <property type="component" value="Unassembled WGS sequence"/>
</dbReference>
<accession>A0A938YH24</accession>
<evidence type="ECO:0000256" key="4">
    <source>
        <dbReference type="SAM" id="MobiDB-lite"/>
    </source>
</evidence>
<name>A0A938YH24_9ACTN</name>
<comment type="similarity">
    <text evidence="1">Belongs to the glycosyltransferase 2 family.</text>
</comment>
<feature type="region of interest" description="Disordered" evidence="4">
    <location>
        <begin position="54"/>
        <end position="78"/>
    </location>
</feature>
<keyword evidence="8" id="KW-1185">Reference proteome</keyword>
<proteinExistence type="inferred from homology"/>
<protein>
    <submittedName>
        <fullName evidence="7">Glycosyltransferase family 2 protein</fullName>
    </submittedName>
</protein>
<feature type="transmembrane region" description="Helical" evidence="5">
    <location>
        <begin position="498"/>
        <end position="518"/>
    </location>
</feature>
<dbReference type="SUPFAM" id="SSF53448">
    <property type="entry name" value="Nucleotide-diphospho-sugar transferases"/>
    <property type="match status" value="1"/>
</dbReference>
<keyword evidence="5" id="KW-0812">Transmembrane</keyword>
<dbReference type="PANTHER" id="PTHR43630:SF1">
    <property type="entry name" value="POLY-BETA-1,6-N-ACETYL-D-GLUCOSAMINE SYNTHASE"/>
    <property type="match status" value="1"/>
</dbReference>
<gene>
    <name evidence="7" type="ORF">JL107_04970</name>
</gene>
<comment type="caution">
    <text evidence="7">The sequence shown here is derived from an EMBL/GenBank/DDBJ whole genome shotgun (WGS) entry which is preliminary data.</text>
</comment>
<keyword evidence="3" id="KW-0808">Transferase</keyword>
<reference evidence="7" key="1">
    <citation type="submission" date="2021-01" db="EMBL/GenBank/DDBJ databases">
        <title>KCTC 19127 draft genome.</title>
        <authorList>
            <person name="An D."/>
        </authorList>
    </citation>
    <scope>NUCLEOTIDE SEQUENCE</scope>
    <source>
        <strain evidence="7">KCTC 19127</strain>
    </source>
</reference>
<dbReference type="EMBL" id="JAERWL010000005">
    <property type="protein sequence ID" value="MBM9475792.1"/>
    <property type="molecule type" value="Genomic_DNA"/>
</dbReference>
<dbReference type="PANTHER" id="PTHR43630">
    <property type="entry name" value="POLY-BETA-1,6-N-ACETYL-D-GLUCOSAMINE SYNTHASE"/>
    <property type="match status" value="1"/>
</dbReference>
<keyword evidence="5" id="KW-0472">Membrane</keyword>
<evidence type="ECO:0000256" key="1">
    <source>
        <dbReference type="ARBA" id="ARBA00006739"/>
    </source>
</evidence>
<sequence length="529" mass="58394">MTMTLGSRPRAGHATDMPAGFSALRHDLSSADQGVLALLPGPVRTAPLELEAAPAAQAPAADKAAKAAKAPKATRTEKRSWRDMFGRKEVRHDQPRTARIVALVPAHNEESDIARTVDALINQTRKIDRIVIILDNCTDGTEKIVRAYKGVTVQITSGNIDKKVGALTQGWQRWAADFDFVLGVDADTVLAKDAVEQLEAEMIRVPSAAGVMCRYTFDVNLGTTFFARQLIRAQRMDFASWLTDIMARNRSTYVLGGQATLFRIKHLQQVTVDFERNSPWDPDAQVEDMELTWRLHEAGRKTLVSATARAYAGPMVTLKGLMGQRRKWDEGMAALLWQNKMPDKNTLIPWKQQFSMGANGLVRLMFALMLLMALTVHQFVWSPLWLLPVLVGVALNVKVAWRVPDRTPADIVYALLVFPAELWLLTRVWSTFVSWLNIWFGARRDGWAAQAAAESGKGGGSTVIGKIVGYGLLIGAVVAVGTWWWIEKAGVAVQEAVLTTGWSIVTVTTLVLTGFALIKLLKPTRGYKP</sequence>
<dbReference type="GO" id="GO:0016757">
    <property type="term" value="F:glycosyltransferase activity"/>
    <property type="evidence" value="ECO:0007669"/>
    <property type="project" value="UniProtKB-KW"/>
</dbReference>
<keyword evidence="2" id="KW-0328">Glycosyltransferase</keyword>
<dbReference type="InterPro" id="IPR029044">
    <property type="entry name" value="Nucleotide-diphossugar_trans"/>
</dbReference>
<organism evidence="7 8">
    <name type="scientific">Nakamurella flavida</name>
    <dbReference type="NCBI Taxonomy" id="363630"/>
    <lineage>
        <taxon>Bacteria</taxon>
        <taxon>Bacillati</taxon>
        <taxon>Actinomycetota</taxon>
        <taxon>Actinomycetes</taxon>
        <taxon>Nakamurellales</taxon>
        <taxon>Nakamurellaceae</taxon>
        <taxon>Nakamurella</taxon>
    </lineage>
</organism>
<keyword evidence="5" id="KW-1133">Transmembrane helix</keyword>
<dbReference type="AlphaFoldDB" id="A0A938YH24"/>
<feature type="transmembrane region" description="Helical" evidence="5">
    <location>
        <begin position="463"/>
        <end position="486"/>
    </location>
</feature>
<evidence type="ECO:0000313" key="7">
    <source>
        <dbReference type="EMBL" id="MBM9475792.1"/>
    </source>
</evidence>
<dbReference type="RefSeq" id="WP_205255880.1">
    <property type="nucleotide sequence ID" value="NZ_BAAAPV010000002.1"/>
</dbReference>